<dbReference type="OrthoDB" id="9990881at2"/>
<proteinExistence type="predicted"/>
<dbReference type="RefSeq" id="WP_090594617.1">
    <property type="nucleotide sequence ID" value="NZ_LT629688.1"/>
</dbReference>
<gene>
    <name evidence="1" type="ORF">SAMN04489747_2963</name>
</gene>
<sequence>MNHLRLLPGQPAATNPVLATLGAGVDLAPTGDDRCDHRSGRLRCVRRRHPEHPDAHVRVAGFDEATAEPGDAVLGQGSAA</sequence>
<keyword evidence="2" id="KW-1185">Reference proteome</keyword>
<dbReference type="EMBL" id="LT629688">
    <property type="protein sequence ID" value="SDE26550.1"/>
    <property type="molecule type" value="Genomic_DNA"/>
</dbReference>
<dbReference type="AlphaFoldDB" id="A0A1G7BIK0"/>
<protein>
    <submittedName>
        <fullName evidence="1">Uncharacterized protein</fullName>
    </submittedName>
</protein>
<organism evidence="1 2">
    <name type="scientific">Auraticoccus monumenti</name>
    <dbReference type="NCBI Taxonomy" id="675864"/>
    <lineage>
        <taxon>Bacteria</taxon>
        <taxon>Bacillati</taxon>
        <taxon>Actinomycetota</taxon>
        <taxon>Actinomycetes</taxon>
        <taxon>Propionibacteriales</taxon>
        <taxon>Propionibacteriaceae</taxon>
        <taxon>Auraticoccus</taxon>
    </lineage>
</organism>
<name>A0A1G7BIK0_9ACTN</name>
<evidence type="ECO:0000313" key="2">
    <source>
        <dbReference type="Proteomes" id="UP000198546"/>
    </source>
</evidence>
<reference evidence="1 2" key="1">
    <citation type="submission" date="2016-10" db="EMBL/GenBank/DDBJ databases">
        <authorList>
            <person name="de Groot N.N."/>
        </authorList>
    </citation>
    <scope>NUCLEOTIDE SEQUENCE [LARGE SCALE GENOMIC DNA]</scope>
    <source>
        <strain evidence="1 2">MON 2.2</strain>
    </source>
</reference>
<accession>A0A1G7BIK0</accession>
<evidence type="ECO:0000313" key="1">
    <source>
        <dbReference type="EMBL" id="SDE26550.1"/>
    </source>
</evidence>
<dbReference type="Proteomes" id="UP000198546">
    <property type="component" value="Chromosome i"/>
</dbReference>